<feature type="domain" description="FAD-binding PCMH-type" evidence="6">
    <location>
        <begin position="68"/>
        <end position="238"/>
    </location>
</feature>
<dbReference type="GO" id="GO:0019139">
    <property type="term" value="F:cytokinin dehydrogenase activity"/>
    <property type="evidence" value="ECO:0007669"/>
    <property type="project" value="InterPro"/>
</dbReference>
<dbReference type="InterPro" id="IPR016166">
    <property type="entry name" value="FAD-bd_PCMH"/>
</dbReference>
<dbReference type="InterPro" id="IPR016167">
    <property type="entry name" value="FAD-bd_PCMH_sub1"/>
</dbReference>
<gene>
    <name evidence="7" type="ORF">FNW02_28180</name>
</gene>
<comment type="caution">
    <text evidence="7">The sequence shown here is derived from an EMBL/GenBank/DDBJ whole genome shotgun (WGS) entry which is preliminary data.</text>
</comment>
<evidence type="ECO:0000313" key="7">
    <source>
        <dbReference type="EMBL" id="MBD6619592.1"/>
    </source>
</evidence>
<dbReference type="Gene3D" id="3.30.465.10">
    <property type="match status" value="1"/>
</dbReference>
<sequence length="499" mass="55394">MNHNTSRRLILKGLVASAIVIGFDVCERSWVTSASATSIFDSLPPLDGVLYTDNATLNAASVDFGNIVHRQPIAVLKPGSTNDIVQIIQFARRHQIKVAARGQGHSAYGQPQVESGIVIEMSTLNKIHFVGTDRVVVDAGVVWSQLLQQTLQQGLTPPVLTDYLELSIGGTLSVGGIGGATHRYGVQVDNVLELEVITGIGQIETCSQWQNRHLFTAVLAGLGQCGIIVKATIKLISAATNTRVFQLYYDDLAAFTHDQRLVINDERFDYVEGQLIAKDTGGWRYLLEAASFYSPPSIPNNSLLLAGLNYTQDTEKIEDKTYFNFLNRLAPTVAFLKSIGVWSYPHPWLNLFVPNSAVETLVGEVAATLTLADTGQGPILLYPVKTKCFQLPLFRVPKGEIVFLFALLRTADPPNSSTVTKMLNDNRKLFEKNRDLGGYQYPVNAIPFSSQDWKQHFRPFWRYLVSAKRRYDPDNVLTPGQKIFEAELLKRINGQFHQD</sequence>
<dbReference type="Gene3D" id="3.30.43.10">
    <property type="entry name" value="Uridine Diphospho-n-acetylenolpyruvylglucosamine Reductase, domain 2"/>
    <property type="match status" value="1"/>
</dbReference>
<organism evidence="7 8">
    <name type="scientific">Komarekiella delphini-convector SJRDD-AB1</name>
    <dbReference type="NCBI Taxonomy" id="2593771"/>
    <lineage>
        <taxon>Bacteria</taxon>
        <taxon>Bacillati</taxon>
        <taxon>Cyanobacteriota</taxon>
        <taxon>Cyanophyceae</taxon>
        <taxon>Nostocales</taxon>
        <taxon>Nostocaceae</taxon>
        <taxon>Komarekiella</taxon>
        <taxon>Komarekiella delphini-convector</taxon>
    </lineage>
</organism>
<dbReference type="PROSITE" id="PS51387">
    <property type="entry name" value="FAD_PCMH"/>
    <property type="match status" value="1"/>
</dbReference>
<dbReference type="EMBL" id="VJXY01000043">
    <property type="protein sequence ID" value="MBD6619592.1"/>
    <property type="molecule type" value="Genomic_DNA"/>
</dbReference>
<dbReference type="PANTHER" id="PTHR13878:SF53">
    <property type="entry name" value="CYTOKININ DEHYDROGENASE 6"/>
    <property type="match status" value="1"/>
</dbReference>
<dbReference type="PROSITE" id="PS00862">
    <property type="entry name" value="OX2_COVAL_FAD"/>
    <property type="match status" value="1"/>
</dbReference>
<protein>
    <submittedName>
        <fullName evidence="7">FAD-binding protein</fullName>
    </submittedName>
</protein>
<evidence type="ECO:0000256" key="5">
    <source>
        <dbReference type="ARBA" id="ARBA00023002"/>
    </source>
</evidence>
<dbReference type="RefSeq" id="WP_191760781.1">
    <property type="nucleotide sequence ID" value="NZ_VJXY01000043.1"/>
</dbReference>
<dbReference type="InterPro" id="IPR016164">
    <property type="entry name" value="FAD-linked_Oxase-like_C"/>
</dbReference>
<dbReference type="InterPro" id="IPR016170">
    <property type="entry name" value="Cytok_DH_C_sf"/>
</dbReference>
<dbReference type="GO" id="GO:0071949">
    <property type="term" value="F:FAD binding"/>
    <property type="evidence" value="ECO:0007669"/>
    <property type="project" value="InterPro"/>
</dbReference>
<dbReference type="InterPro" id="IPR050432">
    <property type="entry name" value="FAD-linked_Oxidoreductases_BP"/>
</dbReference>
<evidence type="ECO:0000256" key="1">
    <source>
        <dbReference type="ARBA" id="ARBA00001974"/>
    </source>
</evidence>
<evidence type="ECO:0000313" key="8">
    <source>
        <dbReference type="Proteomes" id="UP001165986"/>
    </source>
</evidence>
<keyword evidence="8" id="KW-1185">Reference proteome</keyword>
<comment type="similarity">
    <text evidence="2">Belongs to the oxygen-dependent FAD-linked oxidoreductase family.</text>
</comment>
<dbReference type="Gene3D" id="3.40.462.10">
    <property type="entry name" value="FAD-linked oxidases, C-terminal domain"/>
    <property type="match status" value="1"/>
</dbReference>
<keyword evidence="4" id="KW-0274">FAD</keyword>
<dbReference type="SUPFAM" id="SSF55103">
    <property type="entry name" value="FAD-linked oxidases, C-terminal domain"/>
    <property type="match status" value="1"/>
</dbReference>
<dbReference type="Pfam" id="PF09265">
    <property type="entry name" value="Cytokin-bind"/>
    <property type="match status" value="1"/>
</dbReference>
<comment type="cofactor">
    <cofactor evidence="1">
        <name>FAD</name>
        <dbReference type="ChEBI" id="CHEBI:57692"/>
    </cofactor>
</comment>
<reference evidence="7" key="1">
    <citation type="submission" date="2019-07" db="EMBL/GenBank/DDBJ databases">
        <title>Toxilogical consequences of a new and cryptic species of cyanobacteria (Komarekiella delphini-convector) recovered from the epidermis of a bottlenose dolphin and 1500 ft. in the air.</title>
        <authorList>
            <person name="Brown A.O."/>
            <person name="Dvorak P."/>
            <person name="Villanueva C.D."/>
            <person name="Foss A.J."/>
            <person name="Garvey A.D."/>
            <person name="Gibson Q.A."/>
            <person name="Johansen J.R."/>
            <person name="Casamatta D.A."/>
        </authorList>
    </citation>
    <scope>NUCLEOTIDE SEQUENCE</scope>
    <source>
        <strain evidence="7">SJRDD-AB1</strain>
    </source>
</reference>
<dbReference type="PANTHER" id="PTHR13878">
    <property type="entry name" value="GULONOLACTONE OXIDASE"/>
    <property type="match status" value="1"/>
</dbReference>
<proteinExistence type="inferred from homology"/>
<dbReference type="InterPro" id="IPR015345">
    <property type="entry name" value="Cytokinin_DH_FAD/cytokin-bd"/>
</dbReference>
<evidence type="ECO:0000256" key="4">
    <source>
        <dbReference type="ARBA" id="ARBA00022827"/>
    </source>
</evidence>
<dbReference type="SUPFAM" id="SSF56176">
    <property type="entry name" value="FAD-binding/transporter-associated domain-like"/>
    <property type="match status" value="1"/>
</dbReference>
<dbReference type="InterPro" id="IPR016169">
    <property type="entry name" value="FAD-bd_PCMH_sub2"/>
</dbReference>
<dbReference type="Proteomes" id="UP001165986">
    <property type="component" value="Unassembled WGS sequence"/>
</dbReference>
<dbReference type="InterPro" id="IPR036318">
    <property type="entry name" value="FAD-bd_PCMH-like_sf"/>
</dbReference>
<accession>A0AA40VTY8</accession>
<dbReference type="InterPro" id="IPR006093">
    <property type="entry name" value="Oxy_OxRdtase_FAD_BS"/>
</dbReference>
<name>A0AA40VTY8_9NOST</name>
<evidence type="ECO:0000256" key="3">
    <source>
        <dbReference type="ARBA" id="ARBA00022630"/>
    </source>
</evidence>
<dbReference type="GO" id="GO:0009690">
    <property type="term" value="P:cytokinin metabolic process"/>
    <property type="evidence" value="ECO:0007669"/>
    <property type="project" value="InterPro"/>
</dbReference>
<dbReference type="Pfam" id="PF01565">
    <property type="entry name" value="FAD_binding_4"/>
    <property type="match status" value="1"/>
</dbReference>
<dbReference type="AlphaFoldDB" id="A0AA40VTY8"/>
<dbReference type="InterPro" id="IPR006094">
    <property type="entry name" value="Oxid_FAD_bind_N"/>
</dbReference>
<evidence type="ECO:0000256" key="2">
    <source>
        <dbReference type="ARBA" id="ARBA00005466"/>
    </source>
</evidence>
<keyword evidence="3" id="KW-0285">Flavoprotein</keyword>
<evidence type="ECO:0000259" key="6">
    <source>
        <dbReference type="PROSITE" id="PS51387"/>
    </source>
</evidence>
<keyword evidence="5" id="KW-0560">Oxidoreductase</keyword>